<dbReference type="GO" id="GO:0033165">
    <property type="term" value="C:interphotoreceptor matrix"/>
    <property type="evidence" value="ECO:0007669"/>
    <property type="project" value="UniProtKB-SubCell"/>
</dbReference>
<dbReference type="GO" id="GO:0001750">
    <property type="term" value="C:photoreceptor outer segment"/>
    <property type="evidence" value="ECO:0007669"/>
    <property type="project" value="UniProtKB-SubCell"/>
</dbReference>
<comment type="function">
    <text evidence="16">Chondroitin sulfate-, heparin- and hyaluronan-binding protein. May serve to form a basic macromolecular scaffold comprising the insoluble interphotoreceptor matrix.</text>
</comment>
<organism evidence="20 21">
    <name type="scientific">Mesocricetus auratus</name>
    <name type="common">Golden hamster</name>
    <dbReference type="NCBI Taxonomy" id="10036"/>
    <lineage>
        <taxon>Eukaryota</taxon>
        <taxon>Metazoa</taxon>
        <taxon>Chordata</taxon>
        <taxon>Craniata</taxon>
        <taxon>Vertebrata</taxon>
        <taxon>Euteleostomi</taxon>
        <taxon>Mammalia</taxon>
        <taxon>Eutheria</taxon>
        <taxon>Euarchontoglires</taxon>
        <taxon>Glires</taxon>
        <taxon>Rodentia</taxon>
        <taxon>Myomorpha</taxon>
        <taxon>Muroidea</taxon>
        <taxon>Cricetidae</taxon>
        <taxon>Cricetinae</taxon>
        <taxon>Mesocricetus</taxon>
    </lineage>
</organism>
<dbReference type="SMART" id="SM00200">
    <property type="entry name" value="SEA"/>
    <property type="match status" value="2"/>
</dbReference>
<evidence type="ECO:0000256" key="12">
    <source>
        <dbReference type="ARBA" id="ARBA00023273"/>
    </source>
</evidence>
<dbReference type="GO" id="GO:0007601">
    <property type="term" value="P:visual perception"/>
    <property type="evidence" value="ECO:0007669"/>
    <property type="project" value="InterPro"/>
</dbReference>
<dbReference type="GO" id="GO:0005540">
    <property type="term" value="F:hyaluronic acid binding"/>
    <property type="evidence" value="ECO:0007669"/>
    <property type="project" value="UniProtKB-KW"/>
</dbReference>
<dbReference type="PROSITE" id="PS50024">
    <property type="entry name" value="SEA"/>
    <property type="match status" value="2"/>
</dbReference>
<dbReference type="RefSeq" id="XP_005073812.1">
    <property type="nucleotide sequence ID" value="XM_005073755.3"/>
</dbReference>
<dbReference type="SUPFAM" id="SSF82671">
    <property type="entry name" value="SEA domain"/>
    <property type="match status" value="2"/>
</dbReference>
<keyword evidence="20" id="KW-1185">Reference proteome</keyword>
<keyword evidence="9" id="KW-0730">Sialic acid</keyword>
<keyword evidence="8" id="KW-0677">Repeat</keyword>
<evidence type="ECO:0000256" key="11">
    <source>
        <dbReference type="ARBA" id="ARBA00023180"/>
    </source>
</evidence>
<evidence type="ECO:0000256" key="13">
    <source>
        <dbReference type="ARBA" id="ARBA00023290"/>
    </source>
</evidence>
<keyword evidence="11" id="KW-0325">Glycoprotein</keyword>
<evidence type="ECO:0000256" key="9">
    <source>
        <dbReference type="ARBA" id="ARBA00022981"/>
    </source>
</evidence>
<dbReference type="InterPro" id="IPR000082">
    <property type="entry name" value="SEA_dom"/>
</dbReference>
<reference evidence="21" key="1">
    <citation type="submission" date="2025-08" db="UniProtKB">
        <authorList>
            <consortium name="RefSeq"/>
        </authorList>
    </citation>
    <scope>IDENTIFICATION</scope>
    <source>
        <tissue evidence="21">Liver</tissue>
    </source>
</reference>
<feature type="coiled-coil region" evidence="17">
    <location>
        <begin position="711"/>
        <end position="738"/>
    </location>
</feature>
<dbReference type="PANTHER" id="PTHR12199:SF3">
    <property type="entry name" value="INTERPHOTORECEPTOR MATRIX PROTEOGLYCAN 1"/>
    <property type="match status" value="1"/>
</dbReference>
<evidence type="ECO:0000256" key="18">
    <source>
        <dbReference type="SAM" id="MobiDB-lite"/>
    </source>
</evidence>
<keyword evidence="12" id="KW-0966">Cell projection</keyword>
<keyword evidence="17" id="KW-0175">Coiled coil</keyword>
<evidence type="ECO:0000256" key="1">
    <source>
        <dbReference type="ARBA" id="ARBA00004437"/>
    </source>
</evidence>
<dbReference type="Gene3D" id="3.30.70.960">
    <property type="entry name" value="SEA domain"/>
    <property type="match status" value="2"/>
</dbReference>
<evidence type="ECO:0000256" key="5">
    <source>
        <dbReference type="ARBA" id="ARBA00022530"/>
    </source>
</evidence>
<evidence type="ECO:0000256" key="6">
    <source>
        <dbReference type="ARBA" id="ARBA00022674"/>
    </source>
</evidence>
<dbReference type="CTD" id="3617"/>
<dbReference type="GeneID" id="101834460"/>
<keyword evidence="7" id="KW-0732">Signal</keyword>
<comment type="subcellular location">
    <subcellularLocation>
        <location evidence="2">Cell projection</location>
        <location evidence="2">Cilium</location>
        <location evidence="2">Photoreceptor outer segment</location>
    </subcellularLocation>
    <subcellularLocation>
        <location evidence="1">Photoreceptor inner segment</location>
    </subcellularLocation>
    <subcellularLocation>
        <location evidence="3">Secreted</location>
        <location evidence="3">Extracellular space</location>
        <location evidence="3">Extracellular matrix</location>
        <location evidence="3">Interphotoreceptor matrix</location>
    </subcellularLocation>
</comment>
<feature type="domain" description="SEA" evidence="19">
    <location>
        <begin position="528"/>
        <end position="641"/>
    </location>
</feature>
<evidence type="ECO:0000256" key="2">
    <source>
        <dbReference type="ARBA" id="ARBA00004504"/>
    </source>
</evidence>
<evidence type="ECO:0000256" key="14">
    <source>
        <dbReference type="ARBA" id="ARBA00040753"/>
    </source>
</evidence>
<gene>
    <name evidence="21" type="primary">Impg1</name>
</gene>
<evidence type="ECO:0000256" key="17">
    <source>
        <dbReference type="SAM" id="Coils"/>
    </source>
</evidence>
<dbReference type="PANTHER" id="PTHR12199">
    <property type="entry name" value="INTERPHOTORECEPTOR MATRIX PROTEOGLYCAN"/>
    <property type="match status" value="1"/>
</dbReference>
<feature type="region of interest" description="Disordered" evidence="18">
    <location>
        <begin position="375"/>
        <end position="394"/>
    </location>
</feature>
<dbReference type="KEGG" id="maua:101834460"/>
<evidence type="ECO:0000256" key="15">
    <source>
        <dbReference type="ARBA" id="ARBA00042018"/>
    </source>
</evidence>
<name>A0A1U7QSI4_MESAU</name>
<dbReference type="InterPro" id="IPR039861">
    <property type="entry name" value="IMPG"/>
</dbReference>
<protein>
    <recommendedName>
        <fullName evidence="14">Interphotoreceptor matrix proteoglycan 1</fullName>
    </recommendedName>
    <alternativeName>
        <fullName evidence="15">Sialoprotein associated with cones and rods</fullName>
    </alternativeName>
</protein>
<keyword evidence="5" id="KW-0272">Extracellular matrix</keyword>
<evidence type="ECO:0000256" key="10">
    <source>
        <dbReference type="ARBA" id="ARBA00023170"/>
    </source>
</evidence>
<feature type="domain" description="SEA" evidence="19">
    <location>
        <begin position="185"/>
        <end position="307"/>
    </location>
</feature>
<dbReference type="eggNOG" id="ENOG502QTXX">
    <property type="taxonomic scope" value="Eukaryota"/>
</dbReference>
<keyword evidence="4" id="KW-0964">Secreted</keyword>
<dbReference type="GO" id="GO:0008201">
    <property type="term" value="F:heparin binding"/>
    <property type="evidence" value="ECO:0007669"/>
    <property type="project" value="UniProtKB-KW"/>
</dbReference>
<accession>A0A1U7QSI4</accession>
<evidence type="ECO:0000259" key="19">
    <source>
        <dbReference type="PROSITE" id="PS50024"/>
    </source>
</evidence>
<evidence type="ECO:0000256" key="8">
    <source>
        <dbReference type="ARBA" id="ARBA00022737"/>
    </source>
</evidence>
<evidence type="ECO:0000256" key="16">
    <source>
        <dbReference type="ARBA" id="ARBA00045407"/>
    </source>
</evidence>
<dbReference type="Pfam" id="PF01390">
    <property type="entry name" value="SEA"/>
    <property type="match status" value="2"/>
</dbReference>
<dbReference type="OrthoDB" id="9908153at2759"/>
<dbReference type="InterPro" id="IPR036364">
    <property type="entry name" value="SEA_dom_sf"/>
</dbReference>
<evidence type="ECO:0000256" key="7">
    <source>
        <dbReference type="ARBA" id="ARBA00022729"/>
    </source>
</evidence>
<keyword evidence="13" id="KW-0373">Hyaluronic acid</keyword>
<feature type="compositionally biased region" description="Polar residues" evidence="18">
    <location>
        <begin position="383"/>
        <end position="394"/>
    </location>
</feature>
<evidence type="ECO:0000313" key="20">
    <source>
        <dbReference type="Proteomes" id="UP000886700"/>
    </source>
</evidence>
<evidence type="ECO:0000256" key="4">
    <source>
        <dbReference type="ARBA" id="ARBA00022525"/>
    </source>
</evidence>
<dbReference type="GO" id="GO:0001917">
    <property type="term" value="C:photoreceptor inner segment"/>
    <property type="evidence" value="ECO:0007669"/>
    <property type="project" value="UniProtKB-SubCell"/>
</dbReference>
<dbReference type="Proteomes" id="UP000886700">
    <property type="component" value="Unplaced"/>
</dbReference>
<dbReference type="STRING" id="10036.ENSMAUP00000002108"/>
<keyword evidence="10" id="KW-0675">Receptor</keyword>
<evidence type="ECO:0000256" key="3">
    <source>
        <dbReference type="ARBA" id="ARBA00004593"/>
    </source>
</evidence>
<proteinExistence type="predicted"/>
<keyword evidence="6" id="KW-0358">Heparin-binding</keyword>
<sequence>MLKASNMRRIFNLAKLRTKRSALFPDVNICPQESLRQILASLQAYYRLRVCQEIVWEAYRIFLDRIPDTEEYQDWVSICQKETFCLFDIGKNFSNSQEHLDLLQQRIKQRSFPGRKDEIASEETLSELTKTPVLYTDVASMSLRPSPLPLDDTFLNEILSDTLKDIQKPTTEIKTEPTHVSELSPEEKVEFRISLPNHRFKAELTNSGSPYYQELVGQSQLQLQKIFKKLPGFQEIHVLGFGPKKERDGSSSTEIQLMAIFKRDREEVKSPANDLLSLDSNKIESERIHHGTIEDKQLEIYLTTMNLKKLITQLLDGDHSLDVGTIHFSDEVSGSLSVSKPVTQPGLPMPLADITEDATPSPQLLLSEPWFEAVDREGPDIPGTSSKDGSWSPPATTPTFLSENLPSFTTPSILSLAEQSFPHLITTGQTTLDPGITLPTSDYSTTASQLPLEMSNWPASSSVIELITSSQDTIRDLEEMDVSDTPTLSEVSGLSGYDSALDHFLETATPTSVQYITTSSETIASKGHELVVFFSLRVANMPFSYDLFNKSSLEYQTLEQQFTDLLVPYLRSNLTGFKHLEILSFRNGSVIINSRVRFAKAVPYNLTQAVHRVLEELRATAAQQLNLEIDSYSLDIELADQADPCKFLDCGKFAQCVKNEWTQEAECHCRQGHESHGTLDYQELNLCPLGKTCEVDRGQAAPCRPPDHFTNQAHQLRVKKLRQQHKVVKKRNSELSALGFEEFDHQDWNRN</sequence>
<dbReference type="AlphaFoldDB" id="A0A1U7QSI4"/>
<evidence type="ECO:0000313" key="21">
    <source>
        <dbReference type="RefSeq" id="XP_005073812.1"/>
    </source>
</evidence>